<dbReference type="HAMAP" id="MF_00096">
    <property type="entry name" value="MutS"/>
    <property type="match status" value="1"/>
</dbReference>
<evidence type="ECO:0000256" key="5">
    <source>
        <dbReference type="ARBA" id="ARBA00022840"/>
    </source>
</evidence>
<dbReference type="EMBL" id="CP001940">
    <property type="protein sequence ID" value="ADH86571.1"/>
    <property type="molecule type" value="Genomic_DNA"/>
</dbReference>
<dbReference type="InterPro" id="IPR045076">
    <property type="entry name" value="MutS"/>
</dbReference>
<keyword evidence="4 9" id="KW-0227">DNA damage</keyword>
<dbReference type="NCBIfam" id="NF003810">
    <property type="entry name" value="PRK05399.1"/>
    <property type="match status" value="1"/>
</dbReference>
<dbReference type="PROSITE" id="PS00486">
    <property type="entry name" value="DNA_MISMATCH_REPAIR_2"/>
    <property type="match status" value="1"/>
</dbReference>
<gene>
    <name evidence="9" type="primary">mutS</name>
    <name evidence="12" type="ordered locus">DaAHT2_1891</name>
</gene>
<evidence type="ECO:0000256" key="9">
    <source>
        <dbReference type="HAMAP-Rule" id="MF_00096"/>
    </source>
</evidence>
<dbReference type="OrthoDB" id="9802448at2"/>
<dbReference type="Gene3D" id="6.10.140.430">
    <property type="match status" value="1"/>
</dbReference>
<dbReference type="SMART" id="SM00534">
    <property type="entry name" value="MUTSac"/>
    <property type="match status" value="1"/>
</dbReference>
<evidence type="ECO:0000313" key="13">
    <source>
        <dbReference type="Proteomes" id="UP000001508"/>
    </source>
</evidence>
<keyword evidence="5 9" id="KW-0067">ATP-binding</keyword>
<organism evidence="12 13">
    <name type="scientific">Desulfurivibrio alkaliphilus (strain DSM 19089 / UNIQEM U267 / AHT2)</name>
    <dbReference type="NCBI Taxonomy" id="589865"/>
    <lineage>
        <taxon>Bacteria</taxon>
        <taxon>Pseudomonadati</taxon>
        <taxon>Thermodesulfobacteriota</taxon>
        <taxon>Desulfobulbia</taxon>
        <taxon>Desulfobulbales</taxon>
        <taxon>Desulfobulbaceae</taxon>
        <taxon>Desulfurivibrio</taxon>
    </lineage>
</organism>
<dbReference type="PIRSF" id="PIRSF037677">
    <property type="entry name" value="DNA_mis_repair_Msh6"/>
    <property type="match status" value="1"/>
</dbReference>
<sequence length="884" mass="97106">MKITPMLQQYLEIKNQHSEAILFYRMGDFYEMFFDDAVEAARILGITLTARGNKGDEEKIPMCGVPYHSASSYLARLIKAGKRVAICEQMEDPAQAKGLVRREVVRVVSPGLVLEEQLLEDKENLYLAAITRHDKLFGLSLLDLSTGEFAAGEFGTTEELLDELNRLNPSEILLPAADELHEGPGDGNPGAGLLLSAELAARLPHCCLTSHPATAFQPPRGRELLLEHFQTTSLAGFGCEHFQAGLGAAGALLAYLQETQKSALSHLEKLRPIEQEHVLLLDEATRRNLELTTSISDGRRDGSLLAALDLTRTPMGARQLKKSLLSPLKDVEAINRRLDAVEQLLTEQELGRQLDEALAAIYDLERLNSRAVLGRANARDLSALGVSLGRLPLIRQLLASQPGLLGQLGQQIDELADLHQLLTSAIRDDAPVGLREGNLIRPGFNAELDELVAMQRDGKQLIAGLEARERERTGIANLKVGYNKVFGYYLEVSRGKLAEVPEDFIRKQTLVNAERFITPELKEFESKVSGAEEKRLELEYRLFCQIREQVAAAGSRIMQSAGCLAMIDLLAALARGAARFNYVRPVVNAGEEIRIVEGRHPVIERNLPPGRFVPNDVHLDQDSKEVMIITGPNMAGKSTVLRQTALIVLMAQMGGFVPAAEAGIGVVDRIFTRVGAMDDLRRGQSTFMVEMNETANILNNATPQSLVILDEIGRGTSTFDGLAIAWAVAEALVQKGGKGVKTMFATHYHELTELAATEPRIHNFHIAVREWNDTIVFLHKLLPGGVSRSYGIQVAALAGVPATVVARAKELLHNIEQGEFTRQGQPRIAVGAQKTAAPGETGKPSQLRLFAEDDPLRRRLEEINPDNLAPLEALKLLYELKQMP</sequence>
<keyword evidence="6 9" id="KW-0238">DNA-binding</keyword>
<dbReference type="InterPro" id="IPR007860">
    <property type="entry name" value="DNA_mmatch_repair_MutS_con_dom"/>
</dbReference>
<evidence type="ECO:0000256" key="2">
    <source>
        <dbReference type="ARBA" id="ARBA00021982"/>
    </source>
</evidence>
<dbReference type="GO" id="GO:0005829">
    <property type="term" value="C:cytosol"/>
    <property type="evidence" value="ECO:0007669"/>
    <property type="project" value="TreeGrafter"/>
</dbReference>
<dbReference type="STRING" id="589865.DaAHT2_1891"/>
<dbReference type="SUPFAM" id="SSF52540">
    <property type="entry name" value="P-loop containing nucleoside triphosphate hydrolases"/>
    <property type="match status" value="1"/>
</dbReference>
<dbReference type="KEGG" id="dak:DaAHT2_1891"/>
<dbReference type="Gene3D" id="3.30.420.110">
    <property type="entry name" value="MutS, connector domain"/>
    <property type="match status" value="1"/>
</dbReference>
<evidence type="ECO:0000259" key="11">
    <source>
        <dbReference type="PROSITE" id="PS00486"/>
    </source>
</evidence>
<dbReference type="PANTHER" id="PTHR11361:SF34">
    <property type="entry name" value="DNA MISMATCH REPAIR PROTEIN MSH1, MITOCHONDRIAL"/>
    <property type="match status" value="1"/>
</dbReference>
<dbReference type="GO" id="GO:0030983">
    <property type="term" value="F:mismatched DNA binding"/>
    <property type="evidence" value="ECO:0007669"/>
    <property type="project" value="InterPro"/>
</dbReference>
<dbReference type="Pfam" id="PF05188">
    <property type="entry name" value="MutS_II"/>
    <property type="match status" value="1"/>
</dbReference>
<dbReference type="PANTHER" id="PTHR11361">
    <property type="entry name" value="DNA MISMATCH REPAIR PROTEIN MUTS FAMILY MEMBER"/>
    <property type="match status" value="1"/>
</dbReference>
<dbReference type="GO" id="GO:0003684">
    <property type="term" value="F:damaged DNA binding"/>
    <property type="evidence" value="ECO:0007669"/>
    <property type="project" value="UniProtKB-UniRule"/>
</dbReference>
<dbReference type="FunFam" id="3.40.50.300:FF:000870">
    <property type="entry name" value="MutS protein homolog 4"/>
    <property type="match status" value="1"/>
</dbReference>
<dbReference type="InterPro" id="IPR000432">
    <property type="entry name" value="DNA_mismatch_repair_MutS_C"/>
</dbReference>
<keyword evidence="7 9" id="KW-0234">DNA repair</keyword>
<keyword evidence="3 9" id="KW-0547">Nucleotide-binding</keyword>
<feature type="binding site" evidence="9">
    <location>
        <begin position="631"/>
        <end position="638"/>
    </location>
    <ligand>
        <name>ATP</name>
        <dbReference type="ChEBI" id="CHEBI:30616"/>
    </ligand>
</feature>
<dbReference type="InParanoid" id="D6Z4U6"/>
<dbReference type="RefSeq" id="WP_013164094.1">
    <property type="nucleotide sequence ID" value="NC_014216.1"/>
</dbReference>
<accession>D6Z4U6</accession>
<evidence type="ECO:0000256" key="1">
    <source>
        <dbReference type="ARBA" id="ARBA00006271"/>
    </source>
</evidence>
<dbReference type="Pfam" id="PF05192">
    <property type="entry name" value="MutS_III"/>
    <property type="match status" value="1"/>
</dbReference>
<dbReference type="InterPro" id="IPR005748">
    <property type="entry name" value="DNA_mismatch_repair_MutS"/>
</dbReference>
<dbReference type="SUPFAM" id="SSF48334">
    <property type="entry name" value="DNA repair protein MutS, domain III"/>
    <property type="match status" value="1"/>
</dbReference>
<dbReference type="FunFam" id="3.40.1170.10:FF:000001">
    <property type="entry name" value="DNA mismatch repair protein MutS"/>
    <property type="match status" value="1"/>
</dbReference>
<dbReference type="GO" id="GO:0006298">
    <property type="term" value="P:mismatch repair"/>
    <property type="evidence" value="ECO:0007669"/>
    <property type="project" value="UniProtKB-UniRule"/>
</dbReference>
<protein>
    <recommendedName>
        <fullName evidence="2 9">DNA mismatch repair protein MutS</fullName>
    </recommendedName>
</protein>
<dbReference type="InterPro" id="IPR007695">
    <property type="entry name" value="DNA_mismatch_repair_MutS-lik_N"/>
</dbReference>
<dbReference type="InterPro" id="IPR036187">
    <property type="entry name" value="DNA_mismatch_repair_MutS_sf"/>
</dbReference>
<dbReference type="Gene3D" id="3.40.1170.10">
    <property type="entry name" value="DNA repair protein MutS, domain I"/>
    <property type="match status" value="1"/>
</dbReference>
<dbReference type="GO" id="GO:0140664">
    <property type="term" value="F:ATP-dependent DNA damage sensor activity"/>
    <property type="evidence" value="ECO:0007669"/>
    <property type="project" value="InterPro"/>
</dbReference>
<name>D6Z4U6_DESAT</name>
<evidence type="ECO:0000256" key="6">
    <source>
        <dbReference type="ARBA" id="ARBA00023125"/>
    </source>
</evidence>
<dbReference type="SMART" id="SM00533">
    <property type="entry name" value="MUTSd"/>
    <property type="match status" value="1"/>
</dbReference>
<dbReference type="AlphaFoldDB" id="D6Z4U6"/>
<dbReference type="InterPro" id="IPR017261">
    <property type="entry name" value="DNA_mismatch_repair_MutS/MSH"/>
</dbReference>
<evidence type="ECO:0000256" key="8">
    <source>
        <dbReference type="ARBA" id="ARBA00024647"/>
    </source>
</evidence>
<dbReference type="NCBIfam" id="TIGR01070">
    <property type="entry name" value="mutS1"/>
    <property type="match status" value="1"/>
</dbReference>
<comment type="function">
    <text evidence="8 9">This protein is involved in the repair of mismatches in DNA. It is possible that it carries out the mismatch recognition step. This protein has a weak ATPase activity.</text>
</comment>
<dbReference type="SUPFAM" id="SSF55271">
    <property type="entry name" value="DNA repair protein MutS, domain I"/>
    <property type="match status" value="1"/>
</dbReference>
<proteinExistence type="inferred from homology"/>
<feature type="domain" description="DNA mismatch repair proteins mutS family" evidence="11">
    <location>
        <begin position="705"/>
        <end position="721"/>
    </location>
</feature>
<dbReference type="InterPro" id="IPR036678">
    <property type="entry name" value="MutS_con_dom_sf"/>
</dbReference>
<dbReference type="SUPFAM" id="SSF53150">
    <property type="entry name" value="DNA repair protein MutS, domain II"/>
    <property type="match status" value="1"/>
</dbReference>
<dbReference type="Pfam" id="PF01624">
    <property type="entry name" value="MutS_I"/>
    <property type="match status" value="1"/>
</dbReference>
<keyword evidence="13" id="KW-1185">Reference proteome</keyword>
<dbReference type="Gene3D" id="1.10.1420.10">
    <property type="match status" value="2"/>
</dbReference>
<dbReference type="InterPro" id="IPR016151">
    <property type="entry name" value="DNA_mismatch_repair_MutS_N"/>
</dbReference>
<dbReference type="InterPro" id="IPR027417">
    <property type="entry name" value="P-loop_NTPase"/>
</dbReference>
<evidence type="ECO:0000256" key="4">
    <source>
        <dbReference type="ARBA" id="ARBA00022763"/>
    </source>
</evidence>
<dbReference type="Pfam" id="PF00488">
    <property type="entry name" value="MutS_V"/>
    <property type="match status" value="1"/>
</dbReference>
<dbReference type="Proteomes" id="UP000001508">
    <property type="component" value="Chromosome"/>
</dbReference>
<reference evidence="13" key="1">
    <citation type="submission" date="2010-02" db="EMBL/GenBank/DDBJ databases">
        <title>Complete sequence of Desulfurivibrio alkaliphilus AHT2.</title>
        <authorList>
            <consortium name="US DOE Joint Genome Institute"/>
            <person name="Pitluck S."/>
            <person name="Chertkov O."/>
            <person name="Detter J.C."/>
            <person name="Han C."/>
            <person name="Tapia R."/>
            <person name="Larimer F."/>
            <person name="Land M."/>
            <person name="Hauser L."/>
            <person name="Kyrpides N."/>
            <person name="Mikhailova N."/>
            <person name="Sorokin D.Y."/>
            <person name="Muyzer G."/>
            <person name="Woyke T."/>
        </authorList>
    </citation>
    <scope>NUCLEOTIDE SEQUENCE [LARGE SCALE GENOMIC DNA]</scope>
    <source>
        <strain evidence="13">DSM 19089 / UNIQEM U267 / AHT2</strain>
    </source>
</reference>
<evidence type="ECO:0000256" key="3">
    <source>
        <dbReference type="ARBA" id="ARBA00022741"/>
    </source>
</evidence>
<dbReference type="HOGENOM" id="CLU_002472_3_1_7"/>
<evidence type="ECO:0000256" key="10">
    <source>
        <dbReference type="RuleBase" id="RU003756"/>
    </source>
</evidence>
<dbReference type="InterPro" id="IPR007861">
    <property type="entry name" value="DNA_mismatch_repair_MutS_clamp"/>
</dbReference>
<dbReference type="FunCoup" id="D6Z4U6">
    <property type="interactions" value="382"/>
</dbReference>
<dbReference type="GO" id="GO:0005524">
    <property type="term" value="F:ATP binding"/>
    <property type="evidence" value="ECO:0007669"/>
    <property type="project" value="UniProtKB-UniRule"/>
</dbReference>
<dbReference type="CDD" id="cd03284">
    <property type="entry name" value="ABC_MutS1"/>
    <property type="match status" value="1"/>
</dbReference>
<evidence type="ECO:0000256" key="7">
    <source>
        <dbReference type="ARBA" id="ARBA00023204"/>
    </source>
</evidence>
<comment type="similarity">
    <text evidence="1 9 10">Belongs to the DNA mismatch repair MutS family.</text>
</comment>
<dbReference type="eggNOG" id="COG0249">
    <property type="taxonomic scope" value="Bacteria"/>
</dbReference>
<evidence type="ECO:0000313" key="12">
    <source>
        <dbReference type="EMBL" id="ADH86571.1"/>
    </source>
</evidence>
<dbReference type="Pfam" id="PF05190">
    <property type="entry name" value="MutS_IV"/>
    <property type="match status" value="1"/>
</dbReference>
<dbReference type="InterPro" id="IPR007696">
    <property type="entry name" value="DNA_mismatch_repair_MutS_core"/>
</dbReference>
<dbReference type="Gene3D" id="3.40.50.300">
    <property type="entry name" value="P-loop containing nucleotide triphosphate hydrolases"/>
    <property type="match status" value="1"/>
</dbReference>